<evidence type="ECO:0000256" key="1">
    <source>
        <dbReference type="ARBA" id="ARBA00005043"/>
    </source>
</evidence>
<accession>A0A1Y1KF09</accession>
<evidence type="ECO:0000256" key="2">
    <source>
        <dbReference type="ARBA" id="ARBA00008837"/>
    </source>
</evidence>
<name>A0A1Y1KF09_PHOPY</name>
<dbReference type="Pfam" id="PF09807">
    <property type="entry name" value="ELP6"/>
    <property type="match status" value="1"/>
</dbReference>
<comment type="similarity">
    <text evidence="2">Belongs to the ELP6 family.</text>
</comment>
<evidence type="ECO:0000313" key="4">
    <source>
        <dbReference type="EMBL" id="JAV58215.1"/>
    </source>
</evidence>
<dbReference type="EMBL" id="GEZM01088405">
    <property type="protein sequence ID" value="JAV58215.1"/>
    <property type="molecule type" value="Transcribed_RNA"/>
</dbReference>
<proteinExistence type="inferred from homology"/>
<dbReference type="PANTHER" id="PTHR16184:SF6">
    <property type="entry name" value="ELONGATOR COMPLEX PROTEIN 6"/>
    <property type="match status" value="1"/>
</dbReference>
<dbReference type="EMBL" id="GEZM01088404">
    <property type="protein sequence ID" value="JAV58217.1"/>
    <property type="molecule type" value="Transcribed_RNA"/>
</dbReference>
<dbReference type="GO" id="GO:0002098">
    <property type="term" value="P:tRNA wobble uridine modification"/>
    <property type="evidence" value="ECO:0007669"/>
    <property type="project" value="InterPro"/>
</dbReference>
<dbReference type="UniPathway" id="UPA00988"/>
<dbReference type="GO" id="GO:0033588">
    <property type="term" value="C:elongator holoenzyme complex"/>
    <property type="evidence" value="ECO:0007669"/>
    <property type="project" value="InterPro"/>
</dbReference>
<dbReference type="InterPro" id="IPR018627">
    <property type="entry name" value="ELP6"/>
</dbReference>
<dbReference type="InterPro" id="IPR027417">
    <property type="entry name" value="P-loop_NTPase"/>
</dbReference>
<sequence>MECKWQESNPLLTAINLQPSDRIVSTFEQGLSDANFITTNLMKKIFSEDGKICLLILHNTIGHYHNVLKRLGHDLMQKLKDGHATTIEPLKNITDFLTSDKETLVKHLFLAIRDKMNKLLVSHPNGRVYLIIDDLSHLLDLDVDVKYMTSFINYCINLVQNDRVHVIVSYHIANANDKVISNCLRYVSNLVIDISPLKTGISHDVTGIISIERRHSTDVALRKSVLHYKAYDREIKTFAPGEAIYHLYK</sequence>
<dbReference type="EMBL" id="GEZM01088406">
    <property type="protein sequence ID" value="JAV58213.1"/>
    <property type="molecule type" value="Transcribed_RNA"/>
</dbReference>
<organism evidence="4">
    <name type="scientific">Photinus pyralis</name>
    <name type="common">Common eastern firefly</name>
    <name type="synonym">Lampyris pyralis</name>
    <dbReference type="NCBI Taxonomy" id="7054"/>
    <lineage>
        <taxon>Eukaryota</taxon>
        <taxon>Metazoa</taxon>
        <taxon>Ecdysozoa</taxon>
        <taxon>Arthropoda</taxon>
        <taxon>Hexapoda</taxon>
        <taxon>Insecta</taxon>
        <taxon>Pterygota</taxon>
        <taxon>Neoptera</taxon>
        <taxon>Endopterygota</taxon>
        <taxon>Coleoptera</taxon>
        <taxon>Polyphaga</taxon>
        <taxon>Elateriformia</taxon>
        <taxon>Elateroidea</taxon>
        <taxon>Lampyridae</taxon>
        <taxon>Lampyrinae</taxon>
        <taxon>Photinus</taxon>
    </lineage>
</organism>
<dbReference type="AlphaFoldDB" id="A0A1Y1KF09"/>
<evidence type="ECO:0000256" key="3">
    <source>
        <dbReference type="ARBA" id="ARBA00020263"/>
    </source>
</evidence>
<protein>
    <recommendedName>
        <fullName evidence="3">Elongator complex protein 6</fullName>
    </recommendedName>
</protein>
<reference evidence="4" key="1">
    <citation type="journal article" date="2016" name="Sci. Rep.">
        <title>Molecular characterization of firefly nuptial gifts: a multi-omics approach sheds light on postcopulatory sexual selection.</title>
        <authorList>
            <person name="Al-Wathiqui N."/>
            <person name="Fallon T.R."/>
            <person name="South A."/>
            <person name="Weng J.K."/>
            <person name="Lewis S.M."/>
        </authorList>
    </citation>
    <scope>NUCLEOTIDE SEQUENCE</scope>
</reference>
<dbReference type="Gene3D" id="3.40.50.300">
    <property type="entry name" value="P-loop containing nucleotide triphosphate hydrolases"/>
    <property type="match status" value="1"/>
</dbReference>
<dbReference type="PANTHER" id="PTHR16184">
    <property type="entry name" value="ELONGATOR COMPLEX PROTEIN 6"/>
    <property type="match status" value="1"/>
</dbReference>
<comment type="pathway">
    <text evidence="1">tRNA modification; 5-methoxycarbonylmethyl-2-thiouridine-tRNA biosynthesis.</text>
</comment>